<feature type="region of interest" description="Disordered" evidence="2">
    <location>
        <begin position="1"/>
        <end position="74"/>
    </location>
</feature>
<organism evidence="4 5">
    <name type="scientific">Frankliniella fusca</name>
    <dbReference type="NCBI Taxonomy" id="407009"/>
    <lineage>
        <taxon>Eukaryota</taxon>
        <taxon>Metazoa</taxon>
        <taxon>Ecdysozoa</taxon>
        <taxon>Arthropoda</taxon>
        <taxon>Hexapoda</taxon>
        <taxon>Insecta</taxon>
        <taxon>Pterygota</taxon>
        <taxon>Neoptera</taxon>
        <taxon>Paraneoptera</taxon>
        <taxon>Thysanoptera</taxon>
        <taxon>Terebrantia</taxon>
        <taxon>Thripoidea</taxon>
        <taxon>Thripidae</taxon>
        <taxon>Frankliniella</taxon>
    </lineage>
</organism>
<dbReference type="GO" id="GO:0003676">
    <property type="term" value="F:nucleic acid binding"/>
    <property type="evidence" value="ECO:0007669"/>
    <property type="project" value="InterPro"/>
</dbReference>
<feature type="compositionally biased region" description="Low complexity" evidence="2">
    <location>
        <begin position="21"/>
        <end position="67"/>
    </location>
</feature>
<gene>
    <name evidence="4" type="ORF">KUF71_007683</name>
</gene>
<feature type="compositionally biased region" description="Polar residues" evidence="2">
    <location>
        <begin position="1"/>
        <end position="18"/>
    </location>
</feature>
<keyword evidence="5" id="KW-1185">Reference proteome</keyword>
<dbReference type="AlphaFoldDB" id="A0AAE1HBE0"/>
<accession>A0AAE1HBE0</accession>
<dbReference type="SUPFAM" id="SSF57756">
    <property type="entry name" value="Retrovirus zinc finger-like domains"/>
    <property type="match status" value="1"/>
</dbReference>
<protein>
    <submittedName>
        <fullName evidence="4">Intracisternal A-particle Gag-related polyprotein</fullName>
    </submittedName>
</protein>
<keyword evidence="1" id="KW-0479">Metal-binding</keyword>
<evidence type="ECO:0000256" key="2">
    <source>
        <dbReference type="SAM" id="MobiDB-lite"/>
    </source>
</evidence>
<sequence length="109" mass="12387">MGFHQAQQQMGPPNQHLWSNMGLHQGHMGPQQPQWPQGPHGMGPVQQNQQWPHVQQIQQWPQVQQNQGGYRTQRGFQSGGHKQCFNCGSIYHLKFQCPEKNGGRPGQGQ</sequence>
<comment type="caution">
    <text evidence="4">The sequence shown here is derived from an EMBL/GenBank/DDBJ whole genome shotgun (WGS) entry which is preliminary data.</text>
</comment>
<evidence type="ECO:0000313" key="4">
    <source>
        <dbReference type="EMBL" id="KAK3918284.1"/>
    </source>
</evidence>
<reference evidence="4" key="2">
    <citation type="journal article" date="2023" name="BMC Genomics">
        <title>Pest status, molecular evolution, and epigenetic factors derived from the genome assembly of Frankliniella fusca, a thysanopteran phytovirus vector.</title>
        <authorList>
            <person name="Catto M.A."/>
            <person name="Labadie P.E."/>
            <person name="Jacobson A.L."/>
            <person name="Kennedy G.G."/>
            <person name="Srinivasan R."/>
            <person name="Hunt B.G."/>
        </authorList>
    </citation>
    <scope>NUCLEOTIDE SEQUENCE</scope>
    <source>
        <strain evidence="4">PL_HMW_Pooled</strain>
    </source>
</reference>
<feature type="domain" description="CCHC-type" evidence="3">
    <location>
        <begin position="84"/>
        <end position="99"/>
    </location>
</feature>
<evidence type="ECO:0000256" key="1">
    <source>
        <dbReference type="PROSITE-ProRule" id="PRU00047"/>
    </source>
</evidence>
<dbReference type="EMBL" id="JAHWGI010000930">
    <property type="protein sequence ID" value="KAK3918284.1"/>
    <property type="molecule type" value="Genomic_DNA"/>
</dbReference>
<dbReference type="PROSITE" id="PS50158">
    <property type="entry name" value="ZF_CCHC"/>
    <property type="match status" value="1"/>
</dbReference>
<dbReference type="SMART" id="SM00343">
    <property type="entry name" value="ZnF_C2HC"/>
    <property type="match status" value="1"/>
</dbReference>
<evidence type="ECO:0000313" key="5">
    <source>
        <dbReference type="Proteomes" id="UP001219518"/>
    </source>
</evidence>
<keyword evidence="1" id="KW-0862">Zinc</keyword>
<name>A0AAE1HBE0_9NEOP</name>
<reference evidence="4" key="1">
    <citation type="submission" date="2021-07" db="EMBL/GenBank/DDBJ databases">
        <authorList>
            <person name="Catto M.A."/>
            <person name="Jacobson A."/>
            <person name="Kennedy G."/>
            <person name="Labadie P."/>
            <person name="Hunt B.G."/>
            <person name="Srinivasan R."/>
        </authorList>
    </citation>
    <scope>NUCLEOTIDE SEQUENCE</scope>
    <source>
        <strain evidence="4">PL_HMW_Pooled</strain>
        <tissue evidence="4">Head</tissue>
    </source>
</reference>
<proteinExistence type="predicted"/>
<dbReference type="InterPro" id="IPR036875">
    <property type="entry name" value="Znf_CCHC_sf"/>
</dbReference>
<evidence type="ECO:0000259" key="3">
    <source>
        <dbReference type="PROSITE" id="PS50158"/>
    </source>
</evidence>
<dbReference type="InterPro" id="IPR001878">
    <property type="entry name" value="Znf_CCHC"/>
</dbReference>
<dbReference type="Proteomes" id="UP001219518">
    <property type="component" value="Unassembled WGS sequence"/>
</dbReference>
<dbReference type="GO" id="GO:0008270">
    <property type="term" value="F:zinc ion binding"/>
    <property type="evidence" value="ECO:0007669"/>
    <property type="project" value="UniProtKB-KW"/>
</dbReference>
<keyword evidence="1" id="KW-0863">Zinc-finger</keyword>